<evidence type="ECO:0000256" key="1">
    <source>
        <dbReference type="ARBA" id="ARBA00005417"/>
    </source>
</evidence>
<evidence type="ECO:0000259" key="5">
    <source>
        <dbReference type="PROSITE" id="PS50893"/>
    </source>
</evidence>
<organism evidence="6 7">
    <name type="scientific">Niastella soli</name>
    <dbReference type="NCBI Taxonomy" id="2821487"/>
    <lineage>
        <taxon>Bacteria</taxon>
        <taxon>Pseudomonadati</taxon>
        <taxon>Bacteroidota</taxon>
        <taxon>Chitinophagia</taxon>
        <taxon>Chitinophagales</taxon>
        <taxon>Chitinophagaceae</taxon>
        <taxon>Niastella</taxon>
    </lineage>
</organism>
<evidence type="ECO:0000256" key="4">
    <source>
        <dbReference type="ARBA" id="ARBA00022840"/>
    </source>
</evidence>
<dbReference type="NCBIfam" id="TIGR03522">
    <property type="entry name" value="GldA_ABC_ATP"/>
    <property type="match status" value="1"/>
</dbReference>
<gene>
    <name evidence="6" type="primary">gldA</name>
    <name evidence="6" type="ORF">J7I42_07200</name>
</gene>
<comment type="caution">
    <text evidence="6">The sequence shown here is derived from an EMBL/GenBank/DDBJ whole genome shotgun (WGS) entry which is preliminary data.</text>
</comment>
<comment type="similarity">
    <text evidence="1">Belongs to the ABC transporter superfamily.</text>
</comment>
<dbReference type="PROSITE" id="PS50893">
    <property type="entry name" value="ABC_TRANSPORTER_2"/>
    <property type="match status" value="1"/>
</dbReference>
<accession>A0ABS3YQ78</accession>
<dbReference type="InterPro" id="IPR019864">
    <property type="entry name" value="Motility-assoc_ABC_GldA"/>
</dbReference>
<evidence type="ECO:0000256" key="2">
    <source>
        <dbReference type="ARBA" id="ARBA00022448"/>
    </source>
</evidence>
<dbReference type="InterPro" id="IPR003593">
    <property type="entry name" value="AAA+_ATPase"/>
</dbReference>
<sequence>MSIEVKNLTKIYGEQKAIDNITFTVNKGEIVGFLGPNGAGKSTTMKIITGYLQPDGGEAIVSGIAVKKQPLEAKATIGYLPEANPLYYDQYVREYLDFIADVHQVPAKSKKERIESVIQTVGLSLESNKKIGQLSKGYKQRVGLAAALIHDPEVLILDEPTTGLDPNQIVEIREVIKNLGQNKTVLFSSHILQEVEAICDRVIIINRGKLVANDKLSNLRQQVDNNNLLRVSFKEPLEAAWLQRLSSVQTVNKISTHDWELVCDNVKDAQRQVMELALQENLNIISLQSGGQSLEDVFRSLTNTNTNA</sequence>
<evidence type="ECO:0000313" key="6">
    <source>
        <dbReference type="EMBL" id="MBO9200047.1"/>
    </source>
</evidence>
<dbReference type="EMBL" id="JAGHKO010000001">
    <property type="protein sequence ID" value="MBO9200047.1"/>
    <property type="molecule type" value="Genomic_DNA"/>
</dbReference>
<name>A0ABS3YQ78_9BACT</name>
<proteinExistence type="inferred from homology"/>
<keyword evidence="2" id="KW-0813">Transport</keyword>
<dbReference type="Gene3D" id="3.40.50.300">
    <property type="entry name" value="P-loop containing nucleotide triphosphate hydrolases"/>
    <property type="match status" value="1"/>
</dbReference>
<dbReference type="SUPFAM" id="SSF52540">
    <property type="entry name" value="P-loop containing nucleoside triphosphate hydrolases"/>
    <property type="match status" value="1"/>
</dbReference>
<dbReference type="InterPro" id="IPR025302">
    <property type="entry name" value="DrrA1/2-like_C"/>
</dbReference>
<evidence type="ECO:0000256" key="3">
    <source>
        <dbReference type="ARBA" id="ARBA00022741"/>
    </source>
</evidence>
<dbReference type="Pfam" id="PF13732">
    <property type="entry name" value="DrrA1-3_C"/>
    <property type="match status" value="1"/>
</dbReference>
<dbReference type="PANTHER" id="PTHR43335:SF4">
    <property type="entry name" value="ABC TRANSPORTER, ATP-BINDING PROTEIN"/>
    <property type="match status" value="1"/>
</dbReference>
<keyword evidence="3" id="KW-0547">Nucleotide-binding</keyword>
<dbReference type="Pfam" id="PF00005">
    <property type="entry name" value="ABC_tran"/>
    <property type="match status" value="1"/>
</dbReference>
<dbReference type="InterPro" id="IPR027417">
    <property type="entry name" value="P-loop_NTPase"/>
</dbReference>
<protein>
    <submittedName>
        <fullName evidence="6">Gliding motility-associated ABC transporter ATP-binding subunit GldA</fullName>
    </submittedName>
</protein>
<evidence type="ECO:0000313" key="7">
    <source>
        <dbReference type="Proteomes" id="UP000677244"/>
    </source>
</evidence>
<dbReference type="RefSeq" id="WP_209138104.1">
    <property type="nucleotide sequence ID" value="NZ_JAGHKO010000001.1"/>
</dbReference>
<feature type="domain" description="ABC transporter" evidence="5">
    <location>
        <begin position="3"/>
        <end position="232"/>
    </location>
</feature>
<dbReference type="Proteomes" id="UP000677244">
    <property type="component" value="Unassembled WGS sequence"/>
</dbReference>
<dbReference type="PANTHER" id="PTHR43335">
    <property type="entry name" value="ABC TRANSPORTER, ATP-BINDING PROTEIN"/>
    <property type="match status" value="1"/>
</dbReference>
<reference evidence="6 7" key="1">
    <citation type="submission" date="2021-03" db="EMBL/GenBank/DDBJ databases">
        <title>Assistant Professor.</title>
        <authorList>
            <person name="Huq M.A."/>
        </authorList>
    </citation>
    <scope>NUCLEOTIDE SEQUENCE [LARGE SCALE GENOMIC DNA]</scope>
    <source>
        <strain evidence="6 7">MAH-29</strain>
    </source>
</reference>
<dbReference type="SMART" id="SM00382">
    <property type="entry name" value="AAA"/>
    <property type="match status" value="1"/>
</dbReference>
<dbReference type="CDD" id="cd03230">
    <property type="entry name" value="ABC_DR_subfamily_A"/>
    <property type="match status" value="1"/>
</dbReference>
<keyword evidence="4 6" id="KW-0067">ATP-binding</keyword>
<dbReference type="InterPro" id="IPR003439">
    <property type="entry name" value="ABC_transporter-like_ATP-bd"/>
</dbReference>
<keyword evidence="7" id="KW-1185">Reference proteome</keyword>
<dbReference type="GO" id="GO:0005524">
    <property type="term" value="F:ATP binding"/>
    <property type="evidence" value="ECO:0007669"/>
    <property type="project" value="UniProtKB-KW"/>
</dbReference>